<protein>
    <submittedName>
        <fullName evidence="2">Uncharacterized protein</fullName>
    </submittedName>
</protein>
<proteinExistence type="predicted"/>
<organism evidence="2 3">
    <name type="scientific">Populus alba x Populus x berolinensis</name>
    <dbReference type="NCBI Taxonomy" id="444605"/>
    <lineage>
        <taxon>Eukaryota</taxon>
        <taxon>Viridiplantae</taxon>
        <taxon>Streptophyta</taxon>
        <taxon>Embryophyta</taxon>
        <taxon>Tracheophyta</taxon>
        <taxon>Spermatophyta</taxon>
        <taxon>Magnoliopsida</taxon>
        <taxon>eudicotyledons</taxon>
        <taxon>Gunneridae</taxon>
        <taxon>Pentapetalae</taxon>
        <taxon>rosids</taxon>
        <taxon>fabids</taxon>
        <taxon>Malpighiales</taxon>
        <taxon>Salicaceae</taxon>
        <taxon>Saliceae</taxon>
        <taxon>Populus</taxon>
    </lineage>
</organism>
<keyword evidence="1" id="KW-0812">Transmembrane</keyword>
<accession>A0AAD6PTJ5</accession>
<keyword evidence="1" id="KW-1133">Transmembrane helix</keyword>
<reference evidence="2" key="1">
    <citation type="journal article" date="2023" name="Mol. Ecol. Resour.">
        <title>Chromosome-level genome assembly of a triploid poplar Populus alba 'Berolinensis'.</title>
        <authorList>
            <person name="Chen S."/>
            <person name="Yu Y."/>
            <person name="Wang X."/>
            <person name="Wang S."/>
            <person name="Zhang T."/>
            <person name="Zhou Y."/>
            <person name="He R."/>
            <person name="Meng N."/>
            <person name="Wang Y."/>
            <person name="Liu W."/>
            <person name="Liu Z."/>
            <person name="Liu J."/>
            <person name="Guo Q."/>
            <person name="Huang H."/>
            <person name="Sederoff R.R."/>
            <person name="Wang G."/>
            <person name="Qu G."/>
            <person name="Chen S."/>
        </authorList>
    </citation>
    <scope>NUCLEOTIDE SEQUENCE</scope>
    <source>
        <strain evidence="2">SC-2020</strain>
    </source>
</reference>
<comment type="caution">
    <text evidence="2">The sequence shown here is derived from an EMBL/GenBank/DDBJ whole genome shotgun (WGS) entry which is preliminary data.</text>
</comment>
<evidence type="ECO:0000256" key="1">
    <source>
        <dbReference type="SAM" id="Phobius"/>
    </source>
</evidence>
<dbReference type="AlphaFoldDB" id="A0AAD6PTJ5"/>
<dbReference type="EMBL" id="JAQIZT010000017">
    <property type="protein sequence ID" value="KAJ6959799.1"/>
    <property type="molecule type" value="Genomic_DNA"/>
</dbReference>
<keyword evidence="1" id="KW-0472">Membrane</keyword>
<dbReference type="Proteomes" id="UP001164929">
    <property type="component" value="Chromosome 17"/>
</dbReference>
<feature type="transmembrane region" description="Helical" evidence="1">
    <location>
        <begin position="6"/>
        <end position="28"/>
    </location>
</feature>
<keyword evidence="3" id="KW-1185">Reference proteome</keyword>
<evidence type="ECO:0000313" key="3">
    <source>
        <dbReference type="Proteomes" id="UP001164929"/>
    </source>
</evidence>
<evidence type="ECO:0000313" key="2">
    <source>
        <dbReference type="EMBL" id="KAJ6959799.1"/>
    </source>
</evidence>
<name>A0AAD6PTJ5_9ROSI</name>
<gene>
    <name evidence="2" type="ORF">NC653_037995</name>
</gene>
<sequence>MLSNHFIPGPIVCVIVISSCNMYSLYVLQNKISFCFLIEGIFSQIHISYKNVISWIQNMKSINYVSYIHASKIFTSKELKCVIGIQKITRWTGT</sequence>